<keyword evidence="5" id="KW-0645">Protease</keyword>
<keyword evidence="5" id="KW-0378">Hydrolase</keyword>
<dbReference type="PANTHER" id="PTHR11851">
    <property type="entry name" value="METALLOPROTEASE"/>
    <property type="match status" value="1"/>
</dbReference>
<keyword evidence="6" id="KW-1185">Reference proteome</keyword>
<dbReference type="STRING" id="1123010.SAMN02745724_03644"/>
<protein>
    <submittedName>
        <fullName evidence="5">Zinc protease</fullName>
    </submittedName>
</protein>
<evidence type="ECO:0000259" key="4">
    <source>
        <dbReference type="Pfam" id="PF05193"/>
    </source>
</evidence>
<dbReference type="SUPFAM" id="SSF63411">
    <property type="entry name" value="LuxS/MPP-like metallohydrolase"/>
    <property type="match status" value="4"/>
</dbReference>
<organism evidence="5 6">
    <name type="scientific">Pseudoalteromonas denitrificans DSM 6059</name>
    <dbReference type="NCBI Taxonomy" id="1123010"/>
    <lineage>
        <taxon>Bacteria</taxon>
        <taxon>Pseudomonadati</taxon>
        <taxon>Pseudomonadota</taxon>
        <taxon>Gammaproteobacteria</taxon>
        <taxon>Alteromonadales</taxon>
        <taxon>Pseudoalteromonadaceae</taxon>
        <taxon>Pseudoalteromonas</taxon>
    </lineage>
</organism>
<dbReference type="RefSeq" id="WP_091987818.1">
    <property type="nucleotide sequence ID" value="NZ_FOLO01000036.1"/>
</dbReference>
<accession>A0A1I1PY18</accession>
<feature type="domain" description="Peptidase M16 C-terminal" evidence="4">
    <location>
        <begin position="219"/>
        <end position="393"/>
    </location>
</feature>
<evidence type="ECO:0000259" key="3">
    <source>
        <dbReference type="Pfam" id="PF00675"/>
    </source>
</evidence>
<dbReference type="InterPro" id="IPR050361">
    <property type="entry name" value="MPP/UQCRC_Complex"/>
</dbReference>
<evidence type="ECO:0000256" key="1">
    <source>
        <dbReference type="ARBA" id="ARBA00007261"/>
    </source>
</evidence>
<dbReference type="GO" id="GO:0046872">
    <property type="term" value="F:metal ion binding"/>
    <property type="evidence" value="ECO:0007669"/>
    <property type="project" value="InterPro"/>
</dbReference>
<reference evidence="5 6" key="1">
    <citation type="submission" date="2016-10" db="EMBL/GenBank/DDBJ databases">
        <authorList>
            <person name="de Groot N.N."/>
        </authorList>
    </citation>
    <scope>NUCLEOTIDE SEQUENCE [LARGE SCALE GENOMIC DNA]</scope>
    <source>
        <strain evidence="5 6">DSM 6059</strain>
    </source>
</reference>
<dbReference type="Pfam" id="PF00675">
    <property type="entry name" value="Peptidase_M16"/>
    <property type="match status" value="2"/>
</dbReference>
<feature type="chain" id="PRO_5011686925" evidence="2">
    <location>
        <begin position="22"/>
        <end position="928"/>
    </location>
</feature>
<dbReference type="PROSITE" id="PS51257">
    <property type="entry name" value="PROKAR_LIPOPROTEIN"/>
    <property type="match status" value="1"/>
</dbReference>
<evidence type="ECO:0000313" key="6">
    <source>
        <dbReference type="Proteomes" id="UP000198862"/>
    </source>
</evidence>
<dbReference type="InterPro" id="IPR007863">
    <property type="entry name" value="Peptidase_M16_C"/>
</dbReference>
<sequence>MHISKKTKLATALTFAMMTTACVSTNDSSNTSKAQPTSVSNTSKDIVNLSYNEFTLKNGLRVIVHEDKKAPIVTLGVWYHVGSKNEPAGRTGFAHLFEHLMFNGSENSNEDYFKPLQEIGATGLNGTTWFDRTNYYQTVPTSGLDVALWMESDRMGHLEGAISQDKLDEQRKVVKNEKRQGDSAPYGMSEYRILEGLFPAGHPYRHSTIGSMADLDAASLDDVKSWFAKYYGAANTVVVLAGDIDLKTAKQKVEKYFGDIAAGDPLHHMTSMIPERSINTSEVMFDNVSQTRITWNWAVPGRTTKQATELSLAAAILGQGKNSRLYKALIHNNQAATEVHASLEEHELASTFSISVTIKSGGNITKIEDMVDDILNQYLQKGPTKAELSRIKTVINGGVIRSLESVSGKASTLAQGALYANNPNFVNTQLSWIENANPSDIQKTAQQWLSDGHYKLTVKPFGKHEVAKTGADRSQRPVMGTAKKLSLPDVQTATLSNGIEVFLSERHSVPIVEMSIIFDGGNAANIKNKMGLASFTLGMMNEGTKSLSSLELAEKQELLGARIGASSSKDIFQVNASVLKSNLAESASLWADIVMNPAFNNADMKRDQLLTIEDIKRKQNDPQSIAFNVLLPALYGDEHSYGFPSSGTESSVRSFNINDMEKFHSAWIRPDNAKIFVAGDTSLTEITAQLEKSFGAWSAPKSMKGSKSFKTVSLAKKPKVILIDRKNSPQSMIVAGHLMPSSGDSQYLELETMNGLLGGTFTARMNMNLREDKGWAYGAYTGITSARGQRIWYNYAPVQSDKTADAMSEIIGEITRYRSSKPATIEELDLFVKSKTLTLPGKFEQAKTVLGHMVTNNNLNRMQKSAESLQNKYDNMTPEMMAQLAKSAFNPSAMVWVVVGDLNKIEANIRHLNLGDIEVWDTKGNKLR</sequence>
<dbReference type="GO" id="GO:0008233">
    <property type="term" value="F:peptidase activity"/>
    <property type="evidence" value="ECO:0007669"/>
    <property type="project" value="UniProtKB-KW"/>
</dbReference>
<feature type="domain" description="Peptidase M16 N-terminal" evidence="3">
    <location>
        <begin position="503"/>
        <end position="637"/>
    </location>
</feature>
<dbReference type="Proteomes" id="UP000198862">
    <property type="component" value="Unassembled WGS sequence"/>
</dbReference>
<dbReference type="EMBL" id="FOLO01000036">
    <property type="protein sequence ID" value="SFD14655.1"/>
    <property type="molecule type" value="Genomic_DNA"/>
</dbReference>
<name>A0A1I1PY18_9GAMM</name>
<evidence type="ECO:0000256" key="2">
    <source>
        <dbReference type="SAM" id="SignalP"/>
    </source>
</evidence>
<proteinExistence type="inferred from homology"/>
<comment type="similarity">
    <text evidence="1">Belongs to the peptidase M16 family.</text>
</comment>
<gene>
    <name evidence="5" type="ORF">SAMN02745724_03644</name>
</gene>
<keyword evidence="2" id="KW-0732">Signal</keyword>
<feature type="signal peptide" evidence="2">
    <location>
        <begin position="1"/>
        <end position="21"/>
    </location>
</feature>
<dbReference type="PANTHER" id="PTHR11851:SF49">
    <property type="entry name" value="MITOCHONDRIAL-PROCESSING PEPTIDASE SUBUNIT ALPHA"/>
    <property type="match status" value="1"/>
</dbReference>
<dbReference type="GO" id="GO:0006508">
    <property type="term" value="P:proteolysis"/>
    <property type="evidence" value="ECO:0007669"/>
    <property type="project" value="UniProtKB-KW"/>
</dbReference>
<evidence type="ECO:0000313" key="5">
    <source>
        <dbReference type="EMBL" id="SFD14655.1"/>
    </source>
</evidence>
<dbReference type="InterPro" id="IPR011249">
    <property type="entry name" value="Metalloenz_LuxS/M16"/>
</dbReference>
<dbReference type="OrthoDB" id="9811314at2"/>
<feature type="domain" description="Peptidase M16 C-terminal" evidence="4">
    <location>
        <begin position="654"/>
        <end position="820"/>
    </location>
</feature>
<dbReference type="Gene3D" id="3.30.830.10">
    <property type="entry name" value="Metalloenzyme, LuxS/M16 peptidase-like"/>
    <property type="match status" value="4"/>
</dbReference>
<feature type="domain" description="Peptidase M16 N-terminal" evidence="3">
    <location>
        <begin position="61"/>
        <end position="184"/>
    </location>
</feature>
<dbReference type="InterPro" id="IPR011765">
    <property type="entry name" value="Pept_M16_N"/>
</dbReference>
<dbReference type="Pfam" id="PF05193">
    <property type="entry name" value="Peptidase_M16_C"/>
    <property type="match status" value="2"/>
</dbReference>
<dbReference type="AlphaFoldDB" id="A0A1I1PY18"/>